<dbReference type="PANTHER" id="PTHR47963:SF7">
    <property type="entry name" value="ATP-DEPENDENT RNA HELICASE YFML-RELATED"/>
    <property type="match status" value="1"/>
</dbReference>
<dbReference type="PROSITE" id="PS51194">
    <property type="entry name" value="HELICASE_CTER"/>
    <property type="match status" value="1"/>
</dbReference>
<dbReference type="PANTHER" id="PTHR47963">
    <property type="entry name" value="DEAD-BOX ATP-DEPENDENT RNA HELICASE 47, MITOCHONDRIAL"/>
    <property type="match status" value="1"/>
</dbReference>
<feature type="domain" description="DEAD-box RNA helicase Q" evidence="9">
    <location>
        <begin position="7"/>
        <end position="35"/>
    </location>
</feature>
<dbReference type="PROSITE" id="PS51195">
    <property type="entry name" value="Q_MOTIF"/>
    <property type="match status" value="1"/>
</dbReference>
<keyword evidence="4" id="KW-0067">ATP-binding</keyword>
<dbReference type="InterPro" id="IPR027417">
    <property type="entry name" value="P-loop_NTPase"/>
</dbReference>
<keyword evidence="11" id="KW-1185">Reference proteome</keyword>
<dbReference type="SMART" id="SM00490">
    <property type="entry name" value="HELICc"/>
    <property type="match status" value="1"/>
</dbReference>
<accession>A0ABW5QTV6</accession>
<evidence type="ECO:0000259" key="9">
    <source>
        <dbReference type="PROSITE" id="PS51195"/>
    </source>
</evidence>
<feature type="region of interest" description="Disordered" evidence="6">
    <location>
        <begin position="387"/>
        <end position="520"/>
    </location>
</feature>
<dbReference type="Proteomes" id="UP001597493">
    <property type="component" value="Unassembled WGS sequence"/>
</dbReference>
<dbReference type="InterPro" id="IPR011545">
    <property type="entry name" value="DEAD/DEAH_box_helicase_dom"/>
</dbReference>
<dbReference type="SMART" id="SM00487">
    <property type="entry name" value="DEXDc"/>
    <property type="match status" value="1"/>
</dbReference>
<reference evidence="11" key="1">
    <citation type="journal article" date="2019" name="Int. J. Syst. Evol. Microbiol.">
        <title>The Global Catalogue of Microorganisms (GCM) 10K type strain sequencing project: providing services to taxonomists for standard genome sequencing and annotation.</title>
        <authorList>
            <consortium name="The Broad Institute Genomics Platform"/>
            <consortium name="The Broad Institute Genome Sequencing Center for Infectious Disease"/>
            <person name="Wu L."/>
            <person name="Ma J."/>
        </authorList>
    </citation>
    <scope>NUCLEOTIDE SEQUENCE [LARGE SCALE GENOMIC DNA]</scope>
    <source>
        <strain evidence="11">TISTR 1827</strain>
    </source>
</reference>
<evidence type="ECO:0000313" key="10">
    <source>
        <dbReference type="EMBL" id="MFD2659568.1"/>
    </source>
</evidence>
<dbReference type="CDD" id="cd18787">
    <property type="entry name" value="SF2_C_DEAD"/>
    <property type="match status" value="1"/>
</dbReference>
<evidence type="ECO:0000256" key="1">
    <source>
        <dbReference type="ARBA" id="ARBA00022741"/>
    </source>
</evidence>
<dbReference type="InterPro" id="IPR044742">
    <property type="entry name" value="DEAD/DEAH_RhlB"/>
</dbReference>
<feature type="compositionally biased region" description="Polar residues" evidence="6">
    <location>
        <begin position="435"/>
        <end position="449"/>
    </location>
</feature>
<keyword evidence="3 10" id="KW-0347">Helicase</keyword>
<gene>
    <name evidence="10" type="ORF">ACFSW5_04730</name>
</gene>
<feature type="short sequence motif" description="Q motif" evidence="5">
    <location>
        <begin position="7"/>
        <end position="35"/>
    </location>
</feature>
<evidence type="ECO:0000256" key="5">
    <source>
        <dbReference type="PROSITE-ProRule" id="PRU00552"/>
    </source>
</evidence>
<dbReference type="EMBL" id="JBHUMY010000005">
    <property type="protein sequence ID" value="MFD2659568.1"/>
    <property type="molecule type" value="Genomic_DNA"/>
</dbReference>
<sequence>MEKMISTTWKQLGVAEPLLDKLEENGIAEPTPIQAQALPILLSGRSLMAQSQTGTGKTLAYLLPVLQRIDASSNAVQAVVLSPTQELAMQIVRVAEAYGEPLGVRSLGLIGGASLKRQVERLKKHPQLVVGTPGRIHELLNMRKLKLGQTATVIVDEADQVFQLGSVKEVETILWATRKDRQLAFFSATRPPQMAGVESRWMKDAATVQVAPENVVSETIDHYYLISERRDKTDIVRRLVRLLNPRSALLFVNDTNNIANWEAKLSYEGFAVETLYGDADKQRRAATLARFRDGRCQLLLATDVAARGIDIESLPLVINIDPPVDADHYVHRAGRTGRMGKPGTVVSIVTTQERFIMDKFRKALHIELPEKAMYRGKLIDPAAAREGSRARFGTGRSGAVAGEARDGSGQAGAKLRNAGAKSGKTGGPAYGGTNAMETGSHAKSGSAGSQAIRVDGTKPEAASRQARTRSGASAAGEHAAGGSRSGRVPSAKAKAAREKNKKDKGAPKWLKAKRENAEKH</sequence>
<comment type="caution">
    <text evidence="10">The sequence shown here is derived from an EMBL/GenBank/DDBJ whole genome shotgun (WGS) entry which is preliminary data.</text>
</comment>
<feature type="domain" description="Helicase ATP-binding" evidence="7">
    <location>
        <begin position="38"/>
        <end position="208"/>
    </location>
</feature>
<dbReference type="InterPro" id="IPR014001">
    <property type="entry name" value="Helicase_ATP-bd"/>
</dbReference>
<evidence type="ECO:0000259" key="8">
    <source>
        <dbReference type="PROSITE" id="PS51194"/>
    </source>
</evidence>
<organism evidence="10 11">
    <name type="scientific">Paenibacillus thailandensis</name>
    <dbReference type="NCBI Taxonomy" id="393250"/>
    <lineage>
        <taxon>Bacteria</taxon>
        <taxon>Bacillati</taxon>
        <taxon>Bacillota</taxon>
        <taxon>Bacilli</taxon>
        <taxon>Bacillales</taxon>
        <taxon>Paenibacillaceae</taxon>
        <taxon>Paenibacillus</taxon>
    </lineage>
</organism>
<name>A0ABW5QTV6_9BACL</name>
<evidence type="ECO:0000256" key="3">
    <source>
        <dbReference type="ARBA" id="ARBA00022806"/>
    </source>
</evidence>
<proteinExistence type="predicted"/>
<dbReference type="InterPro" id="IPR014014">
    <property type="entry name" value="RNA_helicase_DEAD_Q_motif"/>
</dbReference>
<dbReference type="Gene3D" id="3.40.50.300">
    <property type="entry name" value="P-loop containing nucleotide triphosphate hydrolases"/>
    <property type="match status" value="2"/>
</dbReference>
<evidence type="ECO:0000313" key="11">
    <source>
        <dbReference type="Proteomes" id="UP001597493"/>
    </source>
</evidence>
<dbReference type="InterPro" id="IPR050547">
    <property type="entry name" value="DEAD_box_RNA_helicases"/>
</dbReference>
<dbReference type="InterPro" id="IPR001650">
    <property type="entry name" value="Helicase_C-like"/>
</dbReference>
<dbReference type="GO" id="GO:0004386">
    <property type="term" value="F:helicase activity"/>
    <property type="evidence" value="ECO:0007669"/>
    <property type="project" value="UniProtKB-KW"/>
</dbReference>
<evidence type="ECO:0000259" key="7">
    <source>
        <dbReference type="PROSITE" id="PS51192"/>
    </source>
</evidence>
<dbReference type="CDD" id="cd00268">
    <property type="entry name" value="DEADc"/>
    <property type="match status" value="1"/>
</dbReference>
<feature type="compositionally biased region" description="Low complexity" evidence="6">
    <location>
        <begin position="469"/>
        <end position="493"/>
    </location>
</feature>
<keyword evidence="1" id="KW-0547">Nucleotide-binding</keyword>
<dbReference type="Pfam" id="PF00271">
    <property type="entry name" value="Helicase_C"/>
    <property type="match status" value="1"/>
</dbReference>
<feature type="domain" description="Helicase C-terminal" evidence="8">
    <location>
        <begin position="234"/>
        <end position="379"/>
    </location>
</feature>
<dbReference type="Pfam" id="PF00270">
    <property type="entry name" value="DEAD"/>
    <property type="match status" value="1"/>
</dbReference>
<protein>
    <submittedName>
        <fullName evidence="10">DEAD/DEAH box helicase</fullName>
    </submittedName>
</protein>
<dbReference type="RefSeq" id="WP_379270256.1">
    <property type="nucleotide sequence ID" value="NZ_JBHUGT010000013.1"/>
</dbReference>
<evidence type="ECO:0000256" key="4">
    <source>
        <dbReference type="ARBA" id="ARBA00022840"/>
    </source>
</evidence>
<evidence type="ECO:0000256" key="6">
    <source>
        <dbReference type="SAM" id="MobiDB-lite"/>
    </source>
</evidence>
<dbReference type="SUPFAM" id="SSF52540">
    <property type="entry name" value="P-loop containing nucleoside triphosphate hydrolases"/>
    <property type="match status" value="1"/>
</dbReference>
<dbReference type="PROSITE" id="PS51192">
    <property type="entry name" value="HELICASE_ATP_BIND_1"/>
    <property type="match status" value="1"/>
</dbReference>
<keyword evidence="2" id="KW-0378">Hydrolase</keyword>
<feature type="compositionally biased region" description="Basic and acidic residues" evidence="6">
    <location>
        <begin position="495"/>
        <end position="520"/>
    </location>
</feature>
<evidence type="ECO:0000256" key="2">
    <source>
        <dbReference type="ARBA" id="ARBA00022801"/>
    </source>
</evidence>